<dbReference type="InterPro" id="IPR011322">
    <property type="entry name" value="N-reg_PII-like_a/b"/>
</dbReference>
<dbReference type="InterPro" id="IPR003793">
    <property type="entry name" value="UPF0166"/>
</dbReference>
<accession>A0A853F4J8</accession>
<dbReference type="Proteomes" id="UP000580517">
    <property type="component" value="Unassembled WGS sequence"/>
</dbReference>
<dbReference type="SUPFAM" id="SSF54913">
    <property type="entry name" value="GlnB-like"/>
    <property type="match status" value="1"/>
</dbReference>
<dbReference type="EMBL" id="JACCEW010000001">
    <property type="protein sequence ID" value="NYT35434.1"/>
    <property type="molecule type" value="Genomic_DNA"/>
</dbReference>
<comment type="caution">
    <text evidence="2">The sequence shown here is derived from an EMBL/GenBank/DDBJ whole genome shotgun (WGS) entry which is preliminary data.</text>
</comment>
<organism evidence="2 3">
    <name type="scientific">Allopusillimonas soli</name>
    <dbReference type="NCBI Taxonomy" id="659016"/>
    <lineage>
        <taxon>Bacteria</taxon>
        <taxon>Pseudomonadati</taxon>
        <taxon>Pseudomonadota</taxon>
        <taxon>Betaproteobacteria</taxon>
        <taxon>Burkholderiales</taxon>
        <taxon>Alcaligenaceae</taxon>
        <taxon>Allopusillimonas</taxon>
    </lineage>
</organism>
<sequence>MKGYQVTFYTQQDRRHGSETMAEWLLGLAQAHGALGGTMFSAGEGFGHTGRFHSAHFFELADQPIGIVVVLDEANCDHLLGAIRREEADVFYVKTQVEYGRTTDIPGRTASD</sequence>
<dbReference type="AlphaFoldDB" id="A0A853F4J8"/>
<keyword evidence="3" id="KW-1185">Reference proteome</keyword>
<evidence type="ECO:0000313" key="2">
    <source>
        <dbReference type="EMBL" id="NYT35434.1"/>
    </source>
</evidence>
<protein>
    <submittedName>
        <fullName evidence="2">DUF190 domain-containing protein</fullName>
    </submittedName>
</protein>
<dbReference type="RefSeq" id="WP_129967312.1">
    <property type="nucleotide sequence ID" value="NZ_JACCEW010000001.1"/>
</dbReference>
<comment type="similarity">
    <text evidence="1">Belongs to the UPF0166 family.</text>
</comment>
<evidence type="ECO:0000256" key="1">
    <source>
        <dbReference type="ARBA" id="ARBA00010554"/>
    </source>
</evidence>
<dbReference type="OrthoDB" id="5339790at2"/>
<dbReference type="Pfam" id="PF02641">
    <property type="entry name" value="DUF190"/>
    <property type="match status" value="1"/>
</dbReference>
<gene>
    <name evidence="2" type="ORF">H0A68_00990</name>
</gene>
<evidence type="ECO:0000313" key="3">
    <source>
        <dbReference type="Proteomes" id="UP000580517"/>
    </source>
</evidence>
<proteinExistence type="inferred from homology"/>
<reference evidence="2 3" key="1">
    <citation type="submission" date="2020-07" db="EMBL/GenBank/DDBJ databases">
        <title>Taxonomic revisions and descriptions of new bacterial species based on genomic comparisons in the high-G+C-content subgroup of the family Alcaligenaceae.</title>
        <authorList>
            <person name="Szabo A."/>
            <person name="Felfoldi T."/>
        </authorList>
    </citation>
    <scope>NUCLEOTIDE SEQUENCE [LARGE SCALE GENOMIC DNA]</scope>
    <source>
        <strain evidence="2 3">DSM 25264</strain>
    </source>
</reference>
<dbReference type="Gene3D" id="3.30.70.120">
    <property type="match status" value="1"/>
</dbReference>
<name>A0A853F4J8_9BURK</name>
<dbReference type="InterPro" id="IPR015867">
    <property type="entry name" value="N-reg_PII/ATP_PRibTrfase_C"/>
</dbReference>